<protein>
    <submittedName>
        <fullName evidence="1">Uncharacterized protein</fullName>
    </submittedName>
</protein>
<keyword evidence="2" id="KW-1185">Reference proteome</keyword>
<proteinExistence type="predicted"/>
<organism evidence="1 2">
    <name type="scientific">Rubroshorea leprosula</name>
    <dbReference type="NCBI Taxonomy" id="152421"/>
    <lineage>
        <taxon>Eukaryota</taxon>
        <taxon>Viridiplantae</taxon>
        <taxon>Streptophyta</taxon>
        <taxon>Embryophyta</taxon>
        <taxon>Tracheophyta</taxon>
        <taxon>Spermatophyta</taxon>
        <taxon>Magnoliopsida</taxon>
        <taxon>eudicotyledons</taxon>
        <taxon>Gunneridae</taxon>
        <taxon>Pentapetalae</taxon>
        <taxon>rosids</taxon>
        <taxon>malvids</taxon>
        <taxon>Malvales</taxon>
        <taxon>Dipterocarpaceae</taxon>
        <taxon>Rubroshorea</taxon>
    </lineage>
</organism>
<reference evidence="1 2" key="1">
    <citation type="journal article" date="2021" name="Commun. Biol.">
        <title>The genome of Shorea leprosula (Dipterocarpaceae) highlights the ecological relevance of drought in aseasonal tropical rainforests.</title>
        <authorList>
            <person name="Ng K.K.S."/>
            <person name="Kobayashi M.J."/>
            <person name="Fawcett J.A."/>
            <person name="Hatakeyama M."/>
            <person name="Paape T."/>
            <person name="Ng C.H."/>
            <person name="Ang C.C."/>
            <person name="Tnah L.H."/>
            <person name="Lee C.T."/>
            <person name="Nishiyama T."/>
            <person name="Sese J."/>
            <person name="O'Brien M.J."/>
            <person name="Copetti D."/>
            <person name="Mohd Noor M.I."/>
            <person name="Ong R.C."/>
            <person name="Putra M."/>
            <person name="Sireger I.Z."/>
            <person name="Indrioko S."/>
            <person name="Kosugi Y."/>
            <person name="Izuno A."/>
            <person name="Isagi Y."/>
            <person name="Lee S.L."/>
            <person name="Shimizu K.K."/>
        </authorList>
    </citation>
    <scope>NUCLEOTIDE SEQUENCE [LARGE SCALE GENOMIC DNA]</scope>
    <source>
        <strain evidence="1">214</strain>
    </source>
</reference>
<evidence type="ECO:0000313" key="1">
    <source>
        <dbReference type="EMBL" id="GKV19161.1"/>
    </source>
</evidence>
<sequence>MWDCCVCKKWPKIDQQCPPATSLLNSEIVDLPSPKQPAFILKHIAADAESPSQHG</sequence>
<dbReference type="AlphaFoldDB" id="A0AAV5K2P0"/>
<evidence type="ECO:0000313" key="2">
    <source>
        <dbReference type="Proteomes" id="UP001054252"/>
    </source>
</evidence>
<comment type="caution">
    <text evidence="1">The sequence shown here is derived from an EMBL/GenBank/DDBJ whole genome shotgun (WGS) entry which is preliminary data.</text>
</comment>
<dbReference type="EMBL" id="BPVZ01000052">
    <property type="protein sequence ID" value="GKV19161.1"/>
    <property type="molecule type" value="Genomic_DNA"/>
</dbReference>
<dbReference type="Proteomes" id="UP001054252">
    <property type="component" value="Unassembled WGS sequence"/>
</dbReference>
<accession>A0AAV5K2P0</accession>
<gene>
    <name evidence="1" type="ORF">SLEP1_g29455</name>
</gene>
<name>A0AAV5K2P0_9ROSI</name>